<dbReference type="PANTHER" id="PTHR23427">
    <property type="entry name" value="SURFEIT LOCUS PROTEIN"/>
    <property type="match status" value="1"/>
</dbReference>
<evidence type="ECO:0000313" key="9">
    <source>
        <dbReference type="Proteomes" id="UP000325243"/>
    </source>
</evidence>
<comment type="similarity">
    <text evidence="2 6">Belongs to the SURF1 family.</text>
</comment>
<keyword evidence="6" id="KW-1003">Cell membrane</keyword>
<dbReference type="InterPro" id="IPR002994">
    <property type="entry name" value="Surf1/Shy1"/>
</dbReference>
<protein>
    <recommendedName>
        <fullName evidence="6">SURF1-like protein</fullName>
    </recommendedName>
</protein>
<dbReference type="Pfam" id="PF02104">
    <property type="entry name" value="SURF1"/>
    <property type="match status" value="1"/>
</dbReference>
<reference evidence="8 9" key="1">
    <citation type="submission" date="2019-08" db="EMBL/GenBank/DDBJ databases">
        <authorList>
            <person name="Hu J."/>
        </authorList>
    </citation>
    <scope>NUCLEOTIDE SEQUENCE [LARGE SCALE GENOMIC DNA]</scope>
    <source>
        <strain evidence="8 9">NEAU-184</strain>
    </source>
</reference>
<comment type="caution">
    <text evidence="8">The sequence shown here is derived from an EMBL/GenBank/DDBJ whole genome shotgun (WGS) entry which is preliminary data.</text>
</comment>
<evidence type="ECO:0000256" key="5">
    <source>
        <dbReference type="ARBA" id="ARBA00023136"/>
    </source>
</evidence>
<feature type="compositionally biased region" description="Acidic residues" evidence="7">
    <location>
        <begin position="325"/>
        <end position="335"/>
    </location>
</feature>
<dbReference type="PANTHER" id="PTHR23427:SF2">
    <property type="entry name" value="SURFEIT LOCUS PROTEIN 1"/>
    <property type="match status" value="1"/>
</dbReference>
<comment type="subcellular location">
    <subcellularLocation>
        <location evidence="6">Cell membrane</location>
        <topology evidence="6">Multi-pass membrane protein</topology>
    </subcellularLocation>
    <subcellularLocation>
        <location evidence="1">Membrane</location>
    </subcellularLocation>
</comment>
<dbReference type="AlphaFoldDB" id="A0A5S4UWE0"/>
<feature type="transmembrane region" description="Helical" evidence="6">
    <location>
        <begin position="54"/>
        <end position="74"/>
    </location>
</feature>
<gene>
    <name evidence="8" type="ORF">FYC51_17155</name>
</gene>
<keyword evidence="4 6" id="KW-1133">Transmembrane helix</keyword>
<evidence type="ECO:0000256" key="4">
    <source>
        <dbReference type="ARBA" id="ARBA00022989"/>
    </source>
</evidence>
<dbReference type="EMBL" id="VSSB01000002">
    <property type="protein sequence ID" value="TYL50872.1"/>
    <property type="molecule type" value="Genomic_DNA"/>
</dbReference>
<keyword evidence="3 6" id="KW-0812">Transmembrane</keyword>
<proteinExistence type="inferred from homology"/>
<evidence type="ECO:0000256" key="3">
    <source>
        <dbReference type="ARBA" id="ARBA00022692"/>
    </source>
</evidence>
<feature type="region of interest" description="Disordered" evidence="7">
    <location>
        <begin position="287"/>
        <end position="335"/>
    </location>
</feature>
<evidence type="ECO:0000313" key="8">
    <source>
        <dbReference type="EMBL" id="TYL50872.1"/>
    </source>
</evidence>
<keyword evidence="9" id="KW-1185">Reference proteome</keyword>
<comment type="caution">
    <text evidence="6">Lacks conserved residue(s) required for the propagation of feature annotation.</text>
</comment>
<dbReference type="CDD" id="cd06662">
    <property type="entry name" value="SURF1"/>
    <property type="match status" value="1"/>
</dbReference>
<evidence type="ECO:0000256" key="1">
    <source>
        <dbReference type="ARBA" id="ARBA00004370"/>
    </source>
</evidence>
<evidence type="ECO:0000256" key="2">
    <source>
        <dbReference type="ARBA" id="ARBA00007165"/>
    </source>
</evidence>
<evidence type="ECO:0000256" key="6">
    <source>
        <dbReference type="RuleBase" id="RU363076"/>
    </source>
</evidence>
<evidence type="ECO:0000256" key="7">
    <source>
        <dbReference type="SAM" id="MobiDB-lite"/>
    </source>
</evidence>
<accession>A0A5S4UWE0</accession>
<dbReference type="PROSITE" id="PS50895">
    <property type="entry name" value="SURF1"/>
    <property type="match status" value="1"/>
</dbReference>
<dbReference type="Proteomes" id="UP000325243">
    <property type="component" value="Unassembled WGS sequence"/>
</dbReference>
<sequence>MEDLARVRRARGVPPRVPRGAVLPSAGRGLRPGDGCRSGDRAVSEWTFLRSSRWAGYLALVIVFAIACSALGAWQLNRRAEALAEVARIDANYDAEAVPVAEALPDPAGFDADQRWQVVALSGEFLAAEEVVVRNRPFEGSSGFEVITPFRLDDGAVFMVNRGWIAQDSDGRPSEYAAPPTGSVDVEARLKAGEGRIAGRTSTGNELATIDLDELAERVGGETYTGAYGLLVQRGEDAAEPPLAAARPVRDEGPHLSYALQWFVFALLGFAGLAWAANQERKGLAEASAASGTTTDAARAPGEPASGTPVRAPRRPKRERKDADADLEDEVLDRR</sequence>
<organism evidence="8 9">
    <name type="scientific">Agromyces mariniharenae</name>
    <dbReference type="NCBI Taxonomy" id="2604423"/>
    <lineage>
        <taxon>Bacteria</taxon>
        <taxon>Bacillati</taxon>
        <taxon>Actinomycetota</taxon>
        <taxon>Actinomycetes</taxon>
        <taxon>Micrococcales</taxon>
        <taxon>Microbacteriaceae</taxon>
        <taxon>Agromyces</taxon>
    </lineage>
</organism>
<feature type="compositionally biased region" description="Low complexity" evidence="7">
    <location>
        <begin position="287"/>
        <end position="300"/>
    </location>
</feature>
<name>A0A5S4UWE0_9MICO</name>
<dbReference type="GO" id="GO:0005886">
    <property type="term" value="C:plasma membrane"/>
    <property type="evidence" value="ECO:0007669"/>
    <property type="project" value="UniProtKB-SubCell"/>
</dbReference>
<dbReference type="InterPro" id="IPR045214">
    <property type="entry name" value="Surf1/Surf4"/>
</dbReference>
<keyword evidence="5 6" id="KW-0472">Membrane</keyword>